<dbReference type="GeneID" id="54347075"/>
<sequence length="266" mass="29584">MSRAQWSDKPNTRAREILEENHDSSAALLKDLQEPEYACRDVEVRDGVWQMMAQIEAFAKAHFSFELKDKTRLQAAFQSMPKETIKIIGCVVSSGPGGASGWEDLFIDSSKRQALVCAITGNTMVEQVFQHIFFGGTSEQIKEVAAIQYEHRNNDGFTRNTLHATKIRSLLAPTKHNSPPLHLPPNFNAHVTHTVAALLTHLMPLLTLHAPNNPTPLIPALYALTTHTALLSLAMRLTPHTVYHFPPSSRTSPTPRPQWSAPTTQP</sequence>
<dbReference type="RefSeq" id="XP_033443164.1">
    <property type="nucleotide sequence ID" value="XM_033589428.1"/>
</dbReference>
<proteinExistence type="predicted"/>
<feature type="region of interest" description="Disordered" evidence="1">
    <location>
        <begin position="244"/>
        <end position="266"/>
    </location>
</feature>
<dbReference type="Proteomes" id="UP000800082">
    <property type="component" value="Unassembled WGS sequence"/>
</dbReference>
<evidence type="ECO:0000313" key="2">
    <source>
        <dbReference type="EMBL" id="KAF1922911.1"/>
    </source>
</evidence>
<dbReference type="OrthoDB" id="309640at2759"/>
<keyword evidence="3" id="KW-1185">Reference proteome</keyword>
<evidence type="ECO:0000256" key="1">
    <source>
        <dbReference type="SAM" id="MobiDB-lite"/>
    </source>
</evidence>
<name>A0A6A5R497_9PLEO</name>
<protein>
    <submittedName>
        <fullName evidence="2">Uncharacterized protein</fullName>
    </submittedName>
</protein>
<gene>
    <name evidence="2" type="ORF">M421DRAFT_336733</name>
</gene>
<accession>A0A6A5R497</accession>
<reference evidence="2" key="1">
    <citation type="journal article" date="2020" name="Stud. Mycol.">
        <title>101 Dothideomycetes genomes: a test case for predicting lifestyles and emergence of pathogens.</title>
        <authorList>
            <person name="Haridas S."/>
            <person name="Albert R."/>
            <person name="Binder M."/>
            <person name="Bloem J."/>
            <person name="Labutti K."/>
            <person name="Salamov A."/>
            <person name="Andreopoulos B."/>
            <person name="Baker S."/>
            <person name="Barry K."/>
            <person name="Bills G."/>
            <person name="Bluhm B."/>
            <person name="Cannon C."/>
            <person name="Castanera R."/>
            <person name="Culley D."/>
            <person name="Daum C."/>
            <person name="Ezra D."/>
            <person name="Gonzalez J."/>
            <person name="Henrissat B."/>
            <person name="Kuo A."/>
            <person name="Liang C."/>
            <person name="Lipzen A."/>
            <person name="Lutzoni F."/>
            <person name="Magnuson J."/>
            <person name="Mondo S."/>
            <person name="Nolan M."/>
            <person name="Ohm R."/>
            <person name="Pangilinan J."/>
            <person name="Park H.-J."/>
            <person name="Ramirez L."/>
            <person name="Alfaro M."/>
            <person name="Sun H."/>
            <person name="Tritt A."/>
            <person name="Yoshinaga Y."/>
            <person name="Zwiers L.-H."/>
            <person name="Turgeon B."/>
            <person name="Goodwin S."/>
            <person name="Spatafora J."/>
            <person name="Crous P."/>
            <person name="Grigoriev I."/>
        </authorList>
    </citation>
    <scope>NUCLEOTIDE SEQUENCE</scope>
    <source>
        <strain evidence="2">CBS 183.55</strain>
    </source>
</reference>
<organism evidence="2 3">
    <name type="scientific">Didymella exigua CBS 183.55</name>
    <dbReference type="NCBI Taxonomy" id="1150837"/>
    <lineage>
        <taxon>Eukaryota</taxon>
        <taxon>Fungi</taxon>
        <taxon>Dikarya</taxon>
        <taxon>Ascomycota</taxon>
        <taxon>Pezizomycotina</taxon>
        <taxon>Dothideomycetes</taxon>
        <taxon>Pleosporomycetidae</taxon>
        <taxon>Pleosporales</taxon>
        <taxon>Pleosporineae</taxon>
        <taxon>Didymellaceae</taxon>
        <taxon>Didymella</taxon>
    </lineage>
</organism>
<dbReference type="EMBL" id="ML979013">
    <property type="protein sequence ID" value="KAF1922911.1"/>
    <property type="molecule type" value="Genomic_DNA"/>
</dbReference>
<dbReference type="AlphaFoldDB" id="A0A6A5R497"/>
<evidence type="ECO:0000313" key="3">
    <source>
        <dbReference type="Proteomes" id="UP000800082"/>
    </source>
</evidence>